<dbReference type="InterPro" id="IPR051185">
    <property type="entry name" value="ASPM"/>
</dbReference>
<evidence type="ECO:0000256" key="1">
    <source>
        <dbReference type="ARBA" id="ARBA00004496"/>
    </source>
</evidence>
<comment type="caution">
    <text evidence="6">The sequence shown here is derived from an EMBL/GenBank/DDBJ whole genome shotgun (WGS) entry which is preliminary data.</text>
</comment>
<evidence type="ECO:0000256" key="3">
    <source>
        <dbReference type="ARBA" id="ARBA00022737"/>
    </source>
</evidence>
<evidence type="ECO:0000256" key="2">
    <source>
        <dbReference type="ARBA" id="ARBA00022490"/>
    </source>
</evidence>
<feature type="transmembrane region" description="Helical" evidence="5">
    <location>
        <begin position="246"/>
        <end position="273"/>
    </location>
</feature>
<evidence type="ECO:0000256" key="5">
    <source>
        <dbReference type="SAM" id="Phobius"/>
    </source>
</evidence>
<dbReference type="InterPro" id="IPR000048">
    <property type="entry name" value="IQ_motif_EF-hand-BS"/>
</dbReference>
<feature type="transmembrane region" description="Helical" evidence="5">
    <location>
        <begin position="58"/>
        <end position="81"/>
    </location>
</feature>
<keyword evidence="5" id="KW-0472">Membrane</keyword>
<organism evidence="6 7">
    <name type="scientific">Durusdinium trenchii</name>
    <dbReference type="NCBI Taxonomy" id="1381693"/>
    <lineage>
        <taxon>Eukaryota</taxon>
        <taxon>Sar</taxon>
        <taxon>Alveolata</taxon>
        <taxon>Dinophyceae</taxon>
        <taxon>Suessiales</taxon>
        <taxon>Symbiodiniaceae</taxon>
        <taxon>Durusdinium</taxon>
    </lineage>
</organism>
<keyword evidence="5" id="KW-1133">Transmembrane helix</keyword>
<comment type="subcellular location">
    <subcellularLocation>
        <location evidence="1">Cytoplasm</location>
    </subcellularLocation>
</comment>
<gene>
    <name evidence="6" type="ORF">SCF082_LOCUS41577</name>
</gene>
<protein>
    <submittedName>
        <fullName evidence="6">Abnormal spindle-like microcephaly-associated protein homolog</fullName>
    </submittedName>
</protein>
<dbReference type="Proteomes" id="UP001642464">
    <property type="component" value="Unassembled WGS sequence"/>
</dbReference>
<evidence type="ECO:0000313" key="6">
    <source>
        <dbReference type="EMBL" id="CAK9088008.1"/>
    </source>
</evidence>
<reference evidence="6 7" key="1">
    <citation type="submission" date="2024-02" db="EMBL/GenBank/DDBJ databases">
        <authorList>
            <person name="Chen Y."/>
            <person name="Shah S."/>
            <person name="Dougan E. K."/>
            <person name="Thang M."/>
            <person name="Chan C."/>
        </authorList>
    </citation>
    <scope>NUCLEOTIDE SEQUENCE [LARGE SCALE GENOMIC DNA]</scope>
</reference>
<keyword evidence="7" id="KW-1185">Reference proteome</keyword>
<keyword evidence="3" id="KW-0677">Repeat</keyword>
<sequence length="766" mass="86214">MIWLAKLVSRPFDRVLQLSFHILWLELDLLVERFATLLPGLPGFTGSVRHYGRMAVEAFFVAEAIQWLSTAMVLLCFWLFYALCLPPTAVSYPFVIDWSSDIYAASAVGLAQQDGGLSVACKEVPMQPIPDHVSALEMHFVTSEMTPPLPGLYKLELLDLNNSITEAAWRPLLPKVTSTFSSTLIALGLREPQSWSRVAAVDLEELRDKISAARLCLQPPVRSMETSLHVFYKLRGFYRFVQRWPLLWSAVLVLCTGTVTWSLLCILLVILVLRRRQGRQVSEPELEVEDRITDAKTVVSDVFKQSLCKVEEASTQLVEAVKDPDLQVTAASALSGAVALGAGGGCAGLITGSVAGGACGIVPAIFTFGLSIPVGVVLGGGAGAAAGTAGSYKRYFTWKVSKIICIERFVRSWLAKVDVERRRQELEKQRCLDQASIDLQRLYRGWKGRAVAYKRYSEAMQVKLEYESATAIQSAFRARMARRQVDLMRDERMKEMEAAATYLRKMWLGMQTRKQFLKLQEDFRKAEGSIVTMQRYIRGCLCRGRLWRQAVDHEEQVWAAIEIQRHWRGYKGRVRWESMLEQVWRREMAAAMLQRNLRGWLARAKIARRKRQDARASFEAARKRFVGAQRIQARARGMLARKAVHAKLARATHAAVRIQSAHRGGMVRTKMWEQAMPQEFVRPTVVSYNASLNVIALQESWTRAIQLLVGVHDSALRLDSISAGSEVRHHCLQRPAEDLQCSRPVEACHRNPWEPSAAGHCACDSA</sequence>
<evidence type="ECO:0000313" key="7">
    <source>
        <dbReference type="Proteomes" id="UP001642464"/>
    </source>
</evidence>
<dbReference type="Pfam" id="PF00612">
    <property type="entry name" value="IQ"/>
    <property type="match status" value="5"/>
</dbReference>
<dbReference type="PANTHER" id="PTHR22706:SF1">
    <property type="entry name" value="ASSEMBLY FACTOR FOR SPINDLE MICROTUBULES"/>
    <property type="match status" value="1"/>
</dbReference>
<dbReference type="Gene3D" id="1.20.5.190">
    <property type="match status" value="3"/>
</dbReference>
<evidence type="ECO:0000256" key="4">
    <source>
        <dbReference type="ARBA" id="ARBA00022860"/>
    </source>
</evidence>
<proteinExistence type="predicted"/>
<keyword evidence="5" id="KW-0812">Transmembrane</keyword>
<dbReference type="SMART" id="SM00015">
    <property type="entry name" value="IQ"/>
    <property type="match status" value="8"/>
</dbReference>
<keyword evidence="2" id="KW-0963">Cytoplasm</keyword>
<name>A0ABP0QIR2_9DINO</name>
<dbReference type="EMBL" id="CAXAMM010039640">
    <property type="protein sequence ID" value="CAK9088008.1"/>
    <property type="molecule type" value="Genomic_DNA"/>
</dbReference>
<accession>A0ABP0QIR2</accession>
<dbReference type="PROSITE" id="PS50096">
    <property type="entry name" value="IQ"/>
    <property type="match status" value="5"/>
</dbReference>
<keyword evidence="4" id="KW-0112">Calmodulin-binding</keyword>
<dbReference type="PANTHER" id="PTHR22706">
    <property type="entry name" value="ASSEMBLY FACTOR FOR SPINDLE MICROTUBULES"/>
    <property type="match status" value="1"/>
</dbReference>